<feature type="domain" description="Flagellar basal body rod protein N-terminal" evidence="6">
    <location>
        <begin position="5"/>
        <end position="35"/>
    </location>
</feature>
<comment type="similarity">
    <text evidence="1 5">Belongs to the flagella basal body rod proteins family.</text>
</comment>
<evidence type="ECO:0000259" key="8">
    <source>
        <dbReference type="Pfam" id="PF22692"/>
    </source>
</evidence>
<dbReference type="NCBIfam" id="TIGR03506">
    <property type="entry name" value="FlgEFG_subfam"/>
    <property type="match status" value="2"/>
</dbReference>
<evidence type="ECO:0000256" key="4">
    <source>
        <dbReference type="NCBIfam" id="TIGR02488"/>
    </source>
</evidence>
<dbReference type="InterPro" id="IPR019776">
    <property type="entry name" value="Flagellar_basal_body_rod_CS"/>
</dbReference>
<evidence type="ECO:0000256" key="1">
    <source>
        <dbReference type="ARBA" id="ARBA00009677"/>
    </source>
</evidence>
<organism evidence="9 10">
    <name type="scientific">Candidatus Nitrosymbiomonas proteolyticus</name>
    <dbReference type="NCBI Taxonomy" id="2608984"/>
    <lineage>
        <taxon>Bacteria</taxon>
        <taxon>Bacillati</taxon>
        <taxon>Armatimonadota</taxon>
        <taxon>Armatimonadota incertae sedis</taxon>
        <taxon>Candidatus Nitrosymbiomonas</taxon>
    </lineage>
</organism>
<evidence type="ECO:0000313" key="10">
    <source>
        <dbReference type="Proteomes" id="UP000662873"/>
    </source>
</evidence>
<dbReference type="KEGG" id="npy:NPRO_08470"/>
<dbReference type="AlphaFoldDB" id="A0A809RU09"/>
<feature type="domain" description="Flagellar hook protein FlgE/F/G-like D1" evidence="8">
    <location>
        <begin position="96"/>
        <end position="159"/>
    </location>
</feature>
<dbReference type="Pfam" id="PF06429">
    <property type="entry name" value="Flg_bbr_C"/>
    <property type="match status" value="1"/>
</dbReference>
<dbReference type="GO" id="GO:0071978">
    <property type="term" value="P:bacterial-type flagellum-dependent swarming motility"/>
    <property type="evidence" value="ECO:0007669"/>
    <property type="project" value="TreeGrafter"/>
</dbReference>
<dbReference type="Pfam" id="PF22692">
    <property type="entry name" value="LlgE_F_G_D1"/>
    <property type="match status" value="1"/>
</dbReference>
<protein>
    <recommendedName>
        <fullName evidence="2 4">Flagellar basal-body rod protein FlgG</fullName>
    </recommendedName>
</protein>
<proteinExistence type="inferred from homology"/>
<keyword evidence="9" id="KW-0966">Cell projection</keyword>
<comment type="subunit">
    <text evidence="3">The basal body constitutes a major portion of the flagellar organelle and consists of four rings (L,P,S, and M) mounted on a central rod. The rod consists of about 26 subunits of FlgG in the distal portion, and FlgB, FlgC and FlgF are thought to build up the proximal portion of the rod with about 6 subunits each.</text>
</comment>
<comment type="subcellular location">
    <subcellularLocation>
        <location evidence="5">Bacterial flagellum basal body</location>
    </subcellularLocation>
</comment>
<evidence type="ECO:0000259" key="7">
    <source>
        <dbReference type="Pfam" id="PF06429"/>
    </source>
</evidence>
<feature type="domain" description="Flagellar basal-body/hook protein C-terminal" evidence="7">
    <location>
        <begin position="215"/>
        <end position="260"/>
    </location>
</feature>
<dbReference type="PANTHER" id="PTHR30435:SF19">
    <property type="entry name" value="FLAGELLAR BASAL-BODY ROD PROTEIN FLGG"/>
    <property type="match status" value="1"/>
</dbReference>
<gene>
    <name evidence="9" type="ORF">NPRO_08470</name>
</gene>
<evidence type="ECO:0000259" key="6">
    <source>
        <dbReference type="Pfam" id="PF00460"/>
    </source>
</evidence>
<dbReference type="PROSITE" id="PS00588">
    <property type="entry name" value="FLAGELLA_BB_ROD"/>
    <property type="match status" value="1"/>
</dbReference>
<dbReference type="InterPro" id="IPR020013">
    <property type="entry name" value="Flagellar_FlgE/F/G"/>
</dbReference>
<evidence type="ECO:0000256" key="3">
    <source>
        <dbReference type="ARBA" id="ARBA00025933"/>
    </source>
</evidence>
<dbReference type="NCBIfam" id="TIGR02488">
    <property type="entry name" value="flgG_G_neg"/>
    <property type="match status" value="1"/>
</dbReference>
<dbReference type="EMBL" id="AP021858">
    <property type="protein sequence ID" value="BBO23252.1"/>
    <property type="molecule type" value="Genomic_DNA"/>
</dbReference>
<keyword evidence="5" id="KW-0975">Bacterial flagellum</keyword>
<name>A0A809RU09_9BACT</name>
<accession>A0A809RU09</accession>
<dbReference type="InterPro" id="IPR010930">
    <property type="entry name" value="Flg_bb/hook_C_dom"/>
</dbReference>
<evidence type="ECO:0000256" key="5">
    <source>
        <dbReference type="RuleBase" id="RU362116"/>
    </source>
</evidence>
<dbReference type="PANTHER" id="PTHR30435">
    <property type="entry name" value="FLAGELLAR PROTEIN"/>
    <property type="match status" value="1"/>
</dbReference>
<reference evidence="9" key="1">
    <citation type="journal article" name="DNA Res.">
        <title>The physiological potential of anammox bacteria as revealed by their core genome structure.</title>
        <authorList>
            <person name="Okubo T."/>
            <person name="Toyoda A."/>
            <person name="Fukuhara K."/>
            <person name="Uchiyama I."/>
            <person name="Harigaya Y."/>
            <person name="Kuroiwa M."/>
            <person name="Suzuki T."/>
            <person name="Murakami Y."/>
            <person name="Suwa Y."/>
            <person name="Takami H."/>
        </authorList>
    </citation>
    <scope>NUCLEOTIDE SEQUENCE</scope>
    <source>
        <strain evidence="9">317325-2</strain>
    </source>
</reference>
<dbReference type="InterPro" id="IPR053967">
    <property type="entry name" value="LlgE_F_G-like_D1"/>
</dbReference>
<sequence length="262" mass="27471">MMRSLTTAGTGMVAQQMNLDTIANNLANVNTTAFKQQRAEFQDLMYQIYKVSGTSTGAGAQQPITLNVGLGSKFSANATSFNSGPLLATGNPLDLAISGEGFFEIELPNGTLAYTRDGSFKVDANGILVTSDGYPLSPSITIPTGVTAVSVSESGVISALLPDTNEPQELGQLTVAIFPNPSGLIRLGQNLYEAGGASGTPTTVNPGEEGSGRIQAGFLEGSNVQIVEEMVRMILAQRAYEINSKAIQTADDMLGMLNNLKR</sequence>
<keyword evidence="9" id="KW-0969">Cilium</keyword>
<evidence type="ECO:0000313" key="9">
    <source>
        <dbReference type="EMBL" id="BBO23252.1"/>
    </source>
</evidence>
<evidence type="ECO:0000256" key="2">
    <source>
        <dbReference type="ARBA" id="ARBA00017948"/>
    </source>
</evidence>
<dbReference type="InterPro" id="IPR001444">
    <property type="entry name" value="Flag_bb_rod_N"/>
</dbReference>
<dbReference type="Pfam" id="PF00460">
    <property type="entry name" value="Flg_bb_rod"/>
    <property type="match status" value="1"/>
</dbReference>
<keyword evidence="9" id="KW-0282">Flagellum</keyword>
<dbReference type="GO" id="GO:0009426">
    <property type="term" value="C:bacterial-type flagellum basal body, distal rod"/>
    <property type="evidence" value="ECO:0007669"/>
    <property type="project" value="UniProtKB-UniRule"/>
</dbReference>
<dbReference type="Proteomes" id="UP000662873">
    <property type="component" value="Chromosome"/>
</dbReference>
<dbReference type="InterPro" id="IPR012834">
    <property type="entry name" value="FlgG_G_neg"/>
</dbReference>
<dbReference type="InterPro" id="IPR037925">
    <property type="entry name" value="FlgE/F/G-like"/>
</dbReference>
<dbReference type="SUPFAM" id="SSF117143">
    <property type="entry name" value="Flagellar hook protein flgE"/>
    <property type="match status" value="1"/>
</dbReference>